<keyword evidence="3" id="KW-1185">Reference proteome</keyword>
<organism evidence="2 3">
    <name type="scientific">Streptomyces zhihengii</name>
    <dbReference type="NCBI Taxonomy" id="1818004"/>
    <lineage>
        <taxon>Bacteria</taxon>
        <taxon>Bacillati</taxon>
        <taxon>Actinomycetota</taxon>
        <taxon>Actinomycetes</taxon>
        <taxon>Kitasatosporales</taxon>
        <taxon>Streptomycetaceae</taxon>
        <taxon>Streptomyces</taxon>
    </lineage>
</organism>
<dbReference type="EMBL" id="JAFEJA010000001">
    <property type="protein sequence ID" value="MBM9621011.1"/>
    <property type="molecule type" value="Genomic_DNA"/>
</dbReference>
<reference evidence="2 3" key="1">
    <citation type="journal article" date="2016" name="Arch. Microbiol.">
        <title>Streptomyces zhihengii sp. nov., isolated from rhizospheric soil of Psammosilene tunicoides.</title>
        <authorList>
            <person name="Huang M.J."/>
            <person name="Fei J.J."/>
            <person name="Salam N."/>
            <person name="Kim C.J."/>
            <person name="Hozzein W.N."/>
            <person name="Xiao M."/>
            <person name="Huang H.Q."/>
            <person name="Li W.J."/>
        </authorList>
    </citation>
    <scope>NUCLEOTIDE SEQUENCE [LARGE SCALE GENOMIC DNA]</scope>
    <source>
        <strain evidence="2 3">YIM T102</strain>
    </source>
</reference>
<dbReference type="RefSeq" id="WP_205374919.1">
    <property type="nucleotide sequence ID" value="NZ_JAFEJA010000001.1"/>
</dbReference>
<gene>
    <name evidence="2" type="ORF">JE024_20160</name>
</gene>
<comment type="caution">
    <text evidence="2">The sequence shown here is derived from an EMBL/GenBank/DDBJ whole genome shotgun (WGS) entry which is preliminary data.</text>
</comment>
<dbReference type="Proteomes" id="UP000664109">
    <property type="component" value="Unassembled WGS sequence"/>
</dbReference>
<accession>A0ABS2UTY5</accession>
<feature type="region of interest" description="Disordered" evidence="1">
    <location>
        <begin position="1"/>
        <end position="67"/>
    </location>
</feature>
<evidence type="ECO:0000313" key="3">
    <source>
        <dbReference type="Proteomes" id="UP000664109"/>
    </source>
</evidence>
<protein>
    <submittedName>
        <fullName evidence="2">Uncharacterized protein</fullName>
    </submittedName>
</protein>
<evidence type="ECO:0000256" key="1">
    <source>
        <dbReference type="SAM" id="MobiDB-lite"/>
    </source>
</evidence>
<name>A0ABS2UTY5_9ACTN</name>
<sequence>MRWPTLSPKPKATATDTPVTDWKARPDRAGRQRRATHHRGGAARAAAAGQRWEDGDRARERGLFRRR</sequence>
<feature type="compositionally biased region" description="Basic and acidic residues" evidence="1">
    <location>
        <begin position="51"/>
        <end position="67"/>
    </location>
</feature>
<feature type="compositionally biased region" description="Basic residues" evidence="1">
    <location>
        <begin position="31"/>
        <end position="41"/>
    </location>
</feature>
<proteinExistence type="predicted"/>
<evidence type="ECO:0000313" key="2">
    <source>
        <dbReference type="EMBL" id="MBM9621011.1"/>
    </source>
</evidence>